<sequence>MNTYEGTELVEAYDYLFKVIVVGESGTGKSCLLHHFIHDTFKENSLHTIGVEFNSKVVRIGDKSVKLQIWDSAGQERFKSVTRSYYRGAAAAVLVYDITRRSSFTHLDQWLSDCRAMASPHLVVVLVGNKVDKEAEREVDYLEGLRWAEQNNVLFVETSSITGTNAAQPFLLIGQSIIVLMKDGVIDPDVAGTGVSYGERQLRAVGASGSSGGTGFGSRFSFASDTTGGGGSGRWGFGKGRGRRGSVNVMDMVGTGKEGREGKCC</sequence>
<keyword evidence="2" id="KW-1185">Reference proteome</keyword>
<reference evidence="1" key="1">
    <citation type="submission" date="2023-04" db="EMBL/GenBank/DDBJ databases">
        <title>Draft Genome sequencing of Naganishia species isolated from polar environments using Oxford Nanopore Technology.</title>
        <authorList>
            <person name="Leo P."/>
            <person name="Venkateswaran K."/>
        </authorList>
    </citation>
    <scope>NUCLEOTIDE SEQUENCE</scope>
    <source>
        <strain evidence="1">MNA-CCFEE 5423</strain>
    </source>
</reference>
<dbReference type="Proteomes" id="UP001227268">
    <property type="component" value="Unassembled WGS sequence"/>
</dbReference>
<evidence type="ECO:0000313" key="1">
    <source>
        <dbReference type="EMBL" id="KAJ9094283.1"/>
    </source>
</evidence>
<gene>
    <name evidence="1" type="ORF">QFC21_006109</name>
</gene>
<accession>A0ACC2V4J6</accession>
<protein>
    <submittedName>
        <fullName evidence="1">Uncharacterized protein</fullName>
    </submittedName>
</protein>
<proteinExistence type="predicted"/>
<comment type="caution">
    <text evidence="1">The sequence shown here is derived from an EMBL/GenBank/DDBJ whole genome shotgun (WGS) entry which is preliminary data.</text>
</comment>
<name>A0ACC2V4J6_9TREE</name>
<dbReference type="EMBL" id="JASBWT010000026">
    <property type="protein sequence ID" value="KAJ9094283.1"/>
    <property type="molecule type" value="Genomic_DNA"/>
</dbReference>
<evidence type="ECO:0000313" key="2">
    <source>
        <dbReference type="Proteomes" id="UP001227268"/>
    </source>
</evidence>
<organism evidence="1 2">
    <name type="scientific">Naganishia friedmannii</name>
    <dbReference type="NCBI Taxonomy" id="89922"/>
    <lineage>
        <taxon>Eukaryota</taxon>
        <taxon>Fungi</taxon>
        <taxon>Dikarya</taxon>
        <taxon>Basidiomycota</taxon>
        <taxon>Agaricomycotina</taxon>
        <taxon>Tremellomycetes</taxon>
        <taxon>Filobasidiales</taxon>
        <taxon>Filobasidiaceae</taxon>
        <taxon>Naganishia</taxon>
    </lineage>
</organism>